<reference evidence="3 4" key="1">
    <citation type="submission" date="2023-07" db="EMBL/GenBank/DDBJ databases">
        <title>Sorghum-associated microbial communities from plants grown in Nebraska, USA.</title>
        <authorList>
            <person name="Schachtman D."/>
        </authorList>
    </citation>
    <scope>NUCLEOTIDE SEQUENCE [LARGE SCALE GENOMIC DNA]</scope>
    <source>
        <strain evidence="3 4">4272</strain>
    </source>
</reference>
<evidence type="ECO:0000313" key="3">
    <source>
        <dbReference type="EMBL" id="MDR7168368.1"/>
    </source>
</evidence>
<comment type="caution">
    <text evidence="3">The sequence shown here is derived from an EMBL/GenBank/DDBJ whole genome shotgun (WGS) entry which is preliminary data.</text>
</comment>
<dbReference type="PANTHER" id="PTHR35174:SF3">
    <property type="entry name" value="BLL7171 PROTEIN"/>
    <property type="match status" value="1"/>
</dbReference>
<name>A0ABU1XCV2_9NOCA</name>
<gene>
    <name evidence="3" type="ORF">J2W56_002099</name>
</gene>
<proteinExistence type="inferred from homology"/>
<feature type="domain" description="YCII-related" evidence="2">
    <location>
        <begin position="12"/>
        <end position="116"/>
    </location>
</feature>
<organism evidence="3 4">
    <name type="scientific">Nocardia kruczakiae</name>
    <dbReference type="NCBI Taxonomy" id="261477"/>
    <lineage>
        <taxon>Bacteria</taxon>
        <taxon>Bacillati</taxon>
        <taxon>Actinomycetota</taxon>
        <taxon>Actinomycetes</taxon>
        <taxon>Mycobacteriales</taxon>
        <taxon>Nocardiaceae</taxon>
        <taxon>Nocardia</taxon>
    </lineage>
</organism>
<dbReference type="InterPro" id="IPR011008">
    <property type="entry name" value="Dimeric_a/b-barrel"/>
</dbReference>
<dbReference type="Gene3D" id="3.30.70.1060">
    <property type="entry name" value="Dimeric alpha+beta barrel"/>
    <property type="match status" value="1"/>
</dbReference>
<evidence type="ECO:0000256" key="1">
    <source>
        <dbReference type="ARBA" id="ARBA00007689"/>
    </source>
</evidence>
<accession>A0ABU1XCV2</accession>
<dbReference type="Pfam" id="PF03795">
    <property type="entry name" value="YCII"/>
    <property type="match status" value="1"/>
</dbReference>
<evidence type="ECO:0000313" key="4">
    <source>
        <dbReference type="Proteomes" id="UP001251217"/>
    </source>
</evidence>
<protein>
    <recommendedName>
        <fullName evidence="2">YCII-related domain-containing protein</fullName>
    </recommendedName>
</protein>
<dbReference type="InterPro" id="IPR005545">
    <property type="entry name" value="YCII"/>
</dbReference>
<comment type="similarity">
    <text evidence="1">Belongs to the YciI family.</text>
</comment>
<dbReference type="RefSeq" id="WP_310400194.1">
    <property type="nucleotide sequence ID" value="NZ_JAVDWW010000003.1"/>
</dbReference>
<dbReference type="SUPFAM" id="SSF54909">
    <property type="entry name" value="Dimeric alpha+beta barrel"/>
    <property type="match status" value="1"/>
</dbReference>
<sequence>MARRRSEEIIVKYMLLKTYRPAAHCDTPIGEWPPEDIAAHIEFQRALGAALRESGELVDAQGLAFPDQARVVSADGQSAPVVTDGPFPETKEFLAGYWIVDVDSADRALEIAAQASAAPGPGGAPIGEYIEVRAVMDAPATEG</sequence>
<evidence type="ECO:0000259" key="2">
    <source>
        <dbReference type="Pfam" id="PF03795"/>
    </source>
</evidence>
<dbReference type="Proteomes" id="UP001251217">
    <property type="component" value="Unassembled WGS sequence"/>
</dbReference>
<dbReference type="PANTHER" id="PTHR35174">
    <property type="entry name" value="BLL7171 PROTEIN-RELATED"/>
    <property type="match status" value="1"/>
</dbReference>
<keyword evidence="4" id="KW-1185">Reference proteome</keyword>
<dbReference type="EMBL" id="JAVDWW010000003">
    <property type="protein sequence ID" value="MDR7168368.1"/>
    <property type="molecule type" value="Genomic_DNA"/>
</dbReference>